<dbReference type="KEGG" id="aten:116286724"/>
<evidence type="ECO:0000313" key="3">
    <source>
        <dbReference type="RefSeq" id="XP_031549165.1"/>
    </source>
</evidence>
<dbReference type="GeneID" id="116286724"/>
<dbReference type="AlphaFoldDB" id="A0A6P8H9L5"/>
<reference evidence="2 3" key="1">
    <citation type="submission" date="2025-04" db="UniProtKB">
        <authorList>
            <consortium name="RefSeq"/>
        </authorList>
    </citation>
    <scope>IDENTIFICATION</scope>
    <source>
        <tissue evidence="2 3">Tentacle</tissue>
    </source>
</reference>
<dbReference type="RefSeq" id="XP_031549165.1">
    <property type="nucleotide sequence ID" value="XM_031693305.1"/>
</dbReference>
<dbReference type="OrthoDB" id="5949569at2759"/>
<evidence type="ECO:0000313" key="1">
    <source>
        <dbReference type="Proteomes" id="UP000515163"/>
    </source>
</evidence>
<dbReference type="RefSeq" id="XP_031549164.1">
    <property type="nucleotide sequence ID" value="XM_031693304.1"/>
</dbReference>
<evidence type="ECO:0000313" key="2">
    <source>
        <dbReference type="RefSeq" id="XP_031549164.1"/>
    </source>
</evidence>
<protein>
    <submittedName>
        <fullName evidence="2 3">Uncharacterized protein LOC116286724</fullName>
    </submittedName>
</protein>
<gene>
    <name evidence="2 3" type="primary">LOC116286724</name>
</gene>
<proteinExistence type="predicted"/>
<accession>A0A6P8H9L5</accession>
<keyword evidence="1" id="KW-1185">Reference proteome</keyword>
<organism evidence="1 3">
    <name type="scientific">Actinia tenebrosa</name>
    <name type="common">Australian red waratah sea anemone</name>
    <dbReference type="NCBI Taxonomy" id="6105"/>
    <lineage>
        <taxon>Eukaryota</taxon>
        <taxon>Metazoa</taxon>
        <taxon>Cnidaria</taxon>
        <taxon>Anthozoa</taxon>
        <taxon>Hexacorallia</taxon>
        <taxon>Actiniaria</taxon>
        <taxon>Actiniidae</taxon>
        <taxon>Actinia</taxon>
    </lineage>
</organism>
<sequence length="361" mass="41557">MDFDMAWENSTDTMDTNEHEIKHRNHAGPLPKVLYDMFLNSVRSRKLDKIQYPSGPELKALGFPKPRGGHTRRERFKHWASRMEVAYDRESEKEMLAHKRTGKLIIPLEEFENAVRRVHENEGGKHRDLKSTANIIQEKYTIGSRDFGMNKGIIRYIVDTCQECIIDYALLKKNDDRSSSRSPTPICNGLLTPESRSMVAHVPNSACIWFDKSVLLPGQEFYPRLMSLINEMRGELPGIAKGNKEAKGRFCLKLLTTLDCVRSQTAITKNAYHVQEPYTHELHKDFQELYSVYQEENITDQFQSDSRLILDVYRSAGFSDYFLRSLESSISLVSQGQSRISKEQFVCESNGLNLFSRGNMT</sequence>
<dbReference type="Proteomes" id="UP000515163">
    <property type="component" value="Unplaced"/>
</dbReference>
<name>A0A6P8H9L5_ACTTE</name>